<evidence type="ECO:0000313" key="4">
    <source>
        <dbReference type="EMBL" id="MCS7477513.1"/>
    </source>
</evidence>
<dbReference type="InterPro" id="IPR047718">
    <property type="entry name" value="RsbA-like_anti_sig"/>
</dbReference>
<dbReference type="RefSeq" id="WP_259623011.1">
    <property type="nucleotide sequence ID" value="NZ_JANYMP010000004.1"/>
</dbReference>
<dbReference type="InterPro" id="IPR050267">
    <property type="entry name" value="Anti-sigma-factor_SerPK"/>
</dbReference>
<dbReference type="PANTHER" id="PTHR35526:SF3">
    <property type="entry name" value="ANTI-SIGMA-F FACTOR RSBW"/>
    <property type="match status" value="1"/>
</dbReference>
<dbReference type="CDD" id="cd16936">
    <property type="entry name" value="HATPase_RsbW-like"/>
    <property type="match status" value="1"/>
</dbReference>
<dbReference type="AlphaFoldDB" id="A0A9X2VJ20"/>
<dbReference type="PANTHER" id="PTHR35526">
    <property type="entry name" value="ANTI-SIGMA-F FACTOR RSBW-RELATED"/>
    <property type="match status" value="1"/>
</dbReference>
<feature type="domain" description="Histidine kinase/HSP90-like ATPase" evidence="2">
    <location>
        <begin position="208"/>
        <end position="313"/>
    </location>
</feature>
<gene>
    <name evidence="4" type="ORF">NZH93_11665</name>
</gene>
<keyword evidence="1" id="KW-0723">Serine/threonine-protein kinase</keyword>
<keyword evidence="4" id="KW-0418">Kinase</keyword>
<protein>
    <submittedName>
        <fullName evidence="4">Sensor histidine kinase</fullName>
    </submittedName>
</protein>
<dbReference type="Pfam" id="PF14417">
    <property type="entry name" value="MEDS"/>
    <property type="match status" value="1"/>
</dbReference>
<dbReference type="SUPFAM" id="SSF55874">
    <property type="entry name" value="ATPase domain of HSP90 chaperone/DNA topoisomerase II/histidine kinase"/>
    <property type="match status" value="1"/>
</dbReference>
<feature type="domain" description="MEDS" evidence="3">
    <location>
        <begin position="14"/>
        <end position="158"/>
    </location>
</feature>
<evidence type="ECO:0000259" key="2">
    <source>
        <dbReference type="Pfam" id="PF13581"/>
    </source>
</evidence>
<dbReference type="InterPro" id="IPR025847">
    <property type="entry name" value="MEDS_domain"/>
</dbReference>
<evidence type="ECO:0000256" key="1">
    <source>
        <dbReference type="ARBA" id="ARBA00022527"/>
    </source>
</evidence>
<dbReference type="NCBIfam" id="NF041045">
    <property type="entry name" value="RsbA_anti_sig"/>
    <property type="match status" value="1"/>
</dbReference>
<dbReference type="EMBL" id="JANYMP010000004">
    <property type="protein sequence ID" value="MCS7477513.1"/>
    <property type="molecule type" value="Genomic_DNA"/>
</dbReference>
<dbReference type="Gene3D" id="3.30.565.10">
    <property type="entry name" value="Histidine kinase-like ATPase, C-terminal domain"/>
    <property type="match status" value="1"/>
</dbReference>
<reference evidence="4" key="1">
    <citation type="submission" date="2022-08" db="EMBL/GenBank/DDBJ databases">
        <authorList>
            <person name="Tistechok S."/>
            <person name="Samborskyy M."/>
            <person name="Roman I."/>
        </authorList>
    </citation>
    <scope>NUCLEOTIDE SEQUENCE</scope>
    <source>
        <strain evidence="4">DSM 103496</strain>
    </source>
</reference>
<evidence type="ECO:0000313" key="5">
    <source>
        <dbReference type="Proteomes" id="UP001141259"/>
    </source>
</evidence>
<dbReference type="InterPro" id="IPR003594">
    <property type="entry name" value="HATPase_dom"/>
</dbReference>
<sequence>MRSGAARGYEGYYHETAFYDSDEEFLALVAPFVLDGVAAGEPTLVACGGLNEKLLRAELGGSATGITYVAADDRYSRPTSAIKRYREVFAELTAAGARQIRVIGDVPHPGVGVPWDWWARYEAVVNQAFDDFPLWGMCPYDTRTTPAAVLADVARTHPRILTAEGDHRVNPRYEEPSGFLTTRPRPLPDALESRSPALVLLDPAPVDVRRAVREATAGTTLTEDEADDLVFAASEAVTNALSHGRPPVRFRLWADRDHVVLTVTDQGPGPSDPTVGLLPTTKTVTAGLGLWLTYQTCSYVTLGRDDEGFTVRVVAGPPRVDR</sequence>
<proteinExistence type="predicted"/>
<organism evidence="4 5">
    <name type="scientific">Umezawaea endophytica</name>
    <dbReference type="NCBI Taxonomy" id="1654476"/>
    <lineage>
        <taxon>Bacteria</taxon>
        <taxon>Bacillati</taxon>
        <taxon>Actinomycetota</taxon>
        <taxon>Actinomycetes</taxon>
        <taxon>Pseudonocardiales</taxon>
        <taxon>Pseudonocardiaceae</taxon>
        <taxon>Umezawaea</taxon>
    </lineage>
</organism>
<keyword evidence="5" id="KW-1185">Reference proteome</keyword>
<dbReference type="Proteomes" id="UP001141259">
    <property type="component" value="Unassembled WGS sequence"/>
</dbReference>
<name>A0A9X2VJ20_9PSEU</name>
<evidence type="ECO:0000259" key="3">
    <source>
        <dbReference type="Pfam" id="PF14417"/>
    </source>
</evidence>
<dbReference type="Pfam" id="PF13581">
    <property type="entry name" value="HATPase_c_2"/>
    <property type="match status" value="1"/>
</dbReference>
<keyword evidence="4" id="KW-0808">Transferase</keyword>
<dbReference type="InterPro" id="IPR036890">
    <property type="entry name" value="HATPase_C_sf"/>
</dbReference>
<comment type="caution">
    <text evidence="4">The sequence shown here is derived from an EMBL/GenBank/DDBJ whole genome shotgun (WGS) entry which is preliminary data.</text>
</comment>
<accession>A0A9X2VJ20</accession>
<dbReference type="GO" id="GO:0004674">
    <property type="term" value="F:protein serine/threonine kinase activity"/>
    <property type="evidence" value="ECO:0007669"/>
    <property type="project" value="UniProtKB-KW"/>
</dbReference>